<evidence type="ECO:0000256" key="3">
    <source>
        <dbReference type="ARBA" id="ARBA00022801"/>
    </source>
</evidence>
<feature type="site" description="Stabilizes the basic form of H active site to accept a proton" evidence="8">
    <location>
        <position position="92"/>
    </location>
</feature>
<evidence type="ECO:0000256" key="4">
    <source>
        <dbReference type="ARBA" id="ARBA00022884"/>
    </source>
</evidence>
<feature type="active site" description="Proton acceptor" evidence="8">
    <location>
        <position position="19"/>
    </location>
</feature>
<feature type="binding site" evidence="8">
    <location>
        <position position="14"/>
    </location>
    <ligand>
        <name>tRNA</name>
        <dbReference type="ChEBI" id="CHEBI:17843"/>
    </ligand>
</feature>
<evidence type="ECO:0000256" key="10">
    <source>
        <dbReference type="RuleBase" id="RU004320"/>
    </source>
</evidence>
<comment type="subunit">
    <text evidence="8">Monomer.</text>
</comment>
<gene>
    <name evidence="8" type="primary">pth</name>
    <name evidence="11" type="ORF">GIY30_16300</name>
</gene>
<dbReference type="PROSITE" id="PS01196">
    <property type="entry name" value="PEPT_TRNA_HYDROL_2"/>
    <property type="match status" value="1"/>
</dbReference>
<evidence type="ECO:0000256" key="8">
    <source>
        <dbReference type="HAMAP-Rule" id="MF_00083"/>
    </source>
</evidence>
<dbReference type="Proteomes" id="UP000475545">
    <property type="component" value="Unassembled WGS sequence"/>
</dbReference>
<sequence length="188" mass="20216">MKLVVGLGNPGPKYEKTRHNIGAMVADGLVASAGERWKLHKKSGAQVAPITLAGRQALIARPRNFMNECGRQIGPLAKFYSIAPCDIVVLHDELDIDFGLVRLKQGGGEGGHNGLRSISQAIGSRDYLRVRLGIGRPPGRQDPADYVLKPFPSSARTDVDLLIGHGVDATELLISQGLEPAQNTVHAW</sequence>
<dbReference type="GO" id="GO:0005737">
    <property type="term" value="C:cytoplasm"/>
    <property type="evidence" value="ECO:0007669"/>
    <property type="project" value="UniProtKB-SubCell"/>
</dbReference>
<feature type="binding site" evidence="8">
    <location>
        <position position="65"/>
    </location>
    <ligand>
        <name>tRNA</name>
        <dbReference type="ChEBI" id="CHEBI:17843"/>
    </ligand>
</feature>
<dbReference type="GO" id="GO:0004045">
    <property type="term" value="F:peptidyl-tRNA hydrolase activity"/>
    <property type="evidence" value="ECO:0007669"/>
    <property type="project" value="UniProtKB-UniRule"/>
</dbReference>
<evidence type="ECO:0000256" key="6">
    <source>
        <dbReference type="ARBA" id="ARBA00048707"/>
    </source>
</evidence>
<keyword evidence="12" id="KW-1185">Reference proteome</keyword>
<dbReference type="Pfam" id="PF01195">
    <property type="entry name" value="Pept_tRNA_hydro"/>
    <property type="match status" value="1"/>
</dbReference>
<evidence type="ECO:0000313" key="12">
    <source>
        <dbReference type="Proteomes" id="UP000475545"/>
    </source>
</evidence>
<feature type="binding site" evidence="8">
    <location>
        <position position="113"/>
    </location>
    <ligand>
        <name>tRNA</name>
        <dbReference type="ChEBI" id="CHEBI:17843"/>
    </ligand>
</feature>
<dbReference type="AlphaFoldDB" id="A0A6L7GTL5"/>
<dbReference type="FunFam" id="3.40.50.1470:FF:000001">
    <property type="entry name" value="Peptidyl-tRNA hydrolase"/>
    <property type="match status" value="1"/>
</dbReference>
<comment type="function">
    <text evidence="8">Hydrolyzes ribosome-free peptidyl-tRNAs (with 1 or more amino acids incorporated), which drop off the ribosome during protein synthesis, or as a result of ribosome stalling.</text>
</comment>
<dbReference type="PROSITE" id="PS01195">
    <property type="entry name" value="PEPT_TRNA_HYDROL_1"/>
    <property type="match status" value="1"/>
</dbReference>
<dbReference type="InterPro" id="IPR001328">
    <property type="entry name" value="Pept_tRNA_hydro"/>
</dbReference>
<accession>A0A6L7GTL5</accession>
<dbReference type="PANTHER" id="PTHR17224">
    <property type="entry name" value="PEPTIDYL-TRNA HYDROLASE"/>
    <property type="match status" value="1"/>
</dbReference>
<keyword evidence="4 8" id="KW-0694">RNA-binding</keyword>
<dbReference type="EC" id="3.1.1.29" evidence="1 8"/>
<comment type="caution">
    <text evidence="11">The sequence shown here is derived from an EMBL/GenBank/DDBJ whole genome shotgun (WGS) entry which is preliminary data.</text>
</comment>
<keyword evidence="8" id="KW-0963">Cytoplasm</keyword>
<dbReference type="NCBIfam" id="TIGR00447">
    <property type="entry name" value="pth"/>
    <property type="match status" value="1"/>
</dbReference>
<reference evidence="11 12" key="1">
    <citation type="submission" date="2019-11" db="EMBL/GenBank/DDBJ databases">
        <title>Gordonia sp. nov., a novel actinobacterium isolated from mangrove soil in Hainan.</title>
        <authorList>
            <person name="Huang X."/>
            <person name="Xie Y."/>
            <person name="Chu X."/>
            <person name="Xiao K."/>
        </authorList>
    </citation>
    <scope>NUCLEOTIDE SEQUENCE [LARGE SCALE GENOMIC DNA]</scope>
    <source>
        <strain evidence="11 12">HNM0687</strain>
    </source>
</reference>
<evidence type="ECO:0000256" key="2">
    <source>
        <dbReference type="ARBA" id="ARBA00022555"/>
    </source>
</evidence>
<dbReference type="CDD" id="cd00462">
    <property type="entry name" value="PTH"/>
    <property type="match status" value="1"/>
</dbReference>
<dbReference type="Gene3D" id="3.40.50.1470">
    <property type="entry name" value="Peptidyl-tRNA hydrolase"/>
    <property type="match status" value="1"/>
</dbReference>
<name>A0A6L7GTL5_9ACTN</name>
<dbReference type="SUPFAM" id="SSF53178">
    <property type="entry name" value="Peptidyl-tRNA hydrolase-like"/>
    <property type="match status" value="1"/>
</dbReference>
<feature type="binding site" evidence="8">
    <location>
        <position position="67"/>
    </location>
    <ligand>
        <name>tRNA</name>
        <dbReference type="ChEBI" id="CHEBI:17843"/>
    </ligand>
</feature>
<comment type="function">
    <text evidence="8">Catalyzes the release of premature peptidyl moieties from peptidyl-tRNA molecules trapped in stalled 50S ribosomal subunits, and thus maintains levels of free tRNAs and 50S ribosomes.</text>
</comment>
<dbReference type="GO" id="GO:0072344">
    <property type="term" value="P:rescue of stalled ribosome"/>
    <property type="evidence" value="ECO:0007669"/>
    <property type="project" value="UniProtKB-UniRule"/>
</dbReference>
<keyword evidence="3 8" id="KW-0378">Hydrolase</keyword>
<dbReference type="GO" id="GO:0000049">
    <property type="term" value="F:tRNA binding"/>
    <property type="evidence" value="ECO:0007669"/>
    <property type="project" value="UniProtKB-UniRule"/>
</dbReference>
<evidence type="ECO:0000256" key="7">
    <source>
        <dbReference type="ARBA" id="ARBA00050038"/>
    </source>
</evidence>
<dbReference type="InterPro" id="IPR018171">
    <property type="entry name" value="Pept_tRNA_hydro_CS"/>
</dbReference>
<comment type="catalytic activity">
    <reaction evidence="6 8 9">
        <text>an N-acyl-L-alpha-aminoacyl-tRNA + H2O = an N-acyl-L-amino acid + a tRNA + H(+)</text>
        <dbReference type="Rhea" id="RHEA:54448"/>
        <dbReference type="Rhea" id="RHEA-COMP:10123"/>
        <dbReference type="Rhea" id="RHEA-COMP:13883"/>
        <dbReference type="ChEBI" id="CHEBI:15377"/>
        <dbReference type="ChEBI" id="CHEBI:15378"/>
        <dbReference type="ChEBI" id="CHEBI:59874"/>
        <dbReference type="ChEBI" id="CHEBI:78442"/>
        <dbReference type="ChEBI" id="CHEBI:138191"/>
        <dbReference type="EC" id="3.1.1.29"/>
    </reaction>
</comment>
<evidence type="ECO:0000256" key="5">
    <source>
        <dbReference type="ARBA" id="ARBA00038063"/>
    </source>
</evidence>
<comment type="subcellular location">
    <subcellularLocation>
        <location evidence="8">Cytoplasm</location>
    </subcellularLocation>
</comment>
<dbReference type="EMBL" id="WMBR01000004">
    <property type="protein sequence ID" value="MXP22903.1"/>
    <property type="molecule type" value="Genomic_DNA"/>
</dbReference>
<evidence type="ECO:0000256" key="9">
    <source>
        <dbReference type="RuleBase" id="RU000673"/>
    </source>
</evidence>
<comment type="similarity">
    <text evidence="5 8 10">Belongs to the PTH family.</text>
</comment>
<organism evidence="11 12">
    <name type="scientific">Gordonia mangrovi</name>
    <dbReference type="NCBI Taxonomy" id="2665643"/>
    <lineage>
        <taxon>Bacteria</taxon>
        <taxon>Bacillati</taxon>
        <taxon>Actinomycetota</taxon>
        <taxon>Actinomycetes</taxon>
        <taxon>Mycobacteriales</taxon>
        <taxon>Gordoniaceae</taxon>
        <taxon>Gordonia</taxon>
    </lineage>
</organism>
<dbReference type="RefSeq" id="WP_160903081.1">
    <property type="nucleotide sequence ID" value="NZ_CP102850.1"/>
</dbReference>
<dbReference type="GO" id="GO:0006515">
    <property type="term" value="P:protein quality control for misfolded or incompletely synthesized proteins"/>
    <property type="evidence" value="ECO:0007669"/>
    <property type="project" value="UniProtKB-UniRule"/>
</dbReference>
<evidence type="ECO:0000256" key="1">
    <source>
        <dbReference type="ARBA" id="ARBA00013260"/>
    </source>
</evidence>
<dbReference type="HAMAP" id="MF_00083">
    <property type="entry name" value="Pept_tRNA_hydro_bact"/>
    <property type="match status" value="1"/>
</dbReference>
<dbReference type="PANTHER" id="PTHR17224:SF1">
    <property type="entry name" value="PEPTIDYL-TRNA HYDROLASE"/>
    <property type="match status" value="1"/>
</dbReference>
<evidence type="ECO:0000313" key="11">
    <source>
        <dbReference type="EMBL" id="MXP22903.1"/>
    </source>
</evidence>
<feature type="site" description="Discriminates between blocked and unblocked aminoacyl-tRNA" evidence="8">
    <location>
        <position position="9"/>
    </location>
</feature>
<dbReference type="InterPro" id="IPR036416">
    <property type="entry name" value="Pept_tRNA_hydro_sf"/>
</dbReference>
<protein>
    <recommendedName>
        <fullName evidence="7 8">Peptidyl-tRNA hydrolase</fullName>
        <shortName evidence="8">Pth</shortName>
        <ecNumber evidence="1 8">3.1.1.29</ecNumber>
    </recommendedName>
</protein>
<keyword evidence="2 8" id="KW-0820">tRNA-binding</keyword>
<proteinExistence type="inferred from homology"/>